<dbReference type="EMBL" id="CAJHNH020004813">
    <property type="protein sequence ID" value="CAG5131702.1"/>
    <property type="molecule type" value="Genomic_DNA"/>
</dbReference>
<accession>A0A8S3ZV22</accession>
<organism evidence="1 2">
    <name type="scientific">Candidula unifasciata</name>
    <dbReference type="NCBI Taxonomy" id="100452"/>
    <lineage>
        <taxon>Eukaryota</taxon>
        <taxon>Metazoa</taxon>
        <taxon>Spiralia</taxon>
        <taxon>Lophotrochozoa</taxon>
        <taxon>Mollusca</taxon>
        <taxon>Gastropoda</taxon>
        <taxon>Heterobranchia</taxon>
        <taxon>Euthyneura</taxon>
        <taxon>Panpulmonata</taxon>
        <taxon>Eupulmonata</taxon>
        <taxon>Stylommatophora</taxon>
        <taxon>Helicina</taxon>
        <taxon>Helicoidea</taxon>
        <taxon>Geomitridae</taxon>
        <taxon>Candidula</taxon>
    </lineage>
</organism>
<dbReference type="AlphaFoldDB" id="A0A8S3ZV22"/>
<keyword evidence="2" id="KW-1185">Reference proteome</keyword>
<comment type="caution">
    <text evidence="1">The sequence shown here is derived from an EMBL/GenBank/DDBJ whole genome shotgun (WGS) entry which is preliminary data.</text>
</comment>
<dbReference type="Proteomes" id="UP000678393">
    <property type="component" value="Unassembled WGS sequence"/>
</dbReference>
<feature type="non-terminal residue" evidence="1">
    <location>
        <position position="85"/>
    </location>
</feature>
<name>A0A8S3ZV22_9EUPU</name>
<reference evidence="1" key="1">
    <citation type="submission" date="2021-04" db="EMBL/GenBank/DDBJ databases">
        <authorList>
            <consortium name="Molecular Ecology Group"/>
        </authorList>
    </citation>
    <scope>NUCLEOTIDE SEQUENCE</scope>
</reference>
<evidence type="ECO:0000313" key="2">
    <source>
        <dbReference type="Proteomes" id="UP000678393"/>
    </source>
</evidence>
<evidence type="ECO:0000313" key="1">
    <source>
        <dbReference type="EMBL" id="CAG5131702.1"/>
    </source>
</evidence>
<sequence>NPNYSTTNQWPEYTKEFKDYAIIDSRGLTVGQGLRHKQCAFIASLTSSLPLTETQEGNGTSISLDLDALTDDSGTLRHSFQVIGQ</sequence>
<proteinExistence type="predicted"/>
<protein>
    <submittedName>
        <fullName evidence="1">Uncharacterized protein</fullName>
    </submittedName>
</protein>
<gene>
    <name evidence="1" type="ORF">CUNI_LOCUS17260</name>
</gene>